<evidence type="ECO:0000256" key="3">
    <source>
        <dbReference type="ARBA" id="ARBA00022741"/>
    </source>
</evidence>
<dbReference type="Gene3D" id="1.10.8.60">
    <property type="match status" value="1"/>
</dbReference>
<evidence type="ECO:0000259" key="10">
    <source>
        <dbReference type="Pfam" id="PF17862"/>
    </source>
</evidence>
<dbReference type="Gene3D" id="3.40.50.300">
    <property type="entry name" value="P-loop containing nucleotide triphosphate hydrolases"/>
    <property type="match status" value="1"/>
</dbReference>
<evidence type="ECO:0000256" key="6">
    <source>
        <dbReference type="ARBA" id="ARBA00022989"/>
    </source>
</evidence>
<gene>
    <name evidence="11" type="primary">FTSHI1_4</name>
    <name evidence="11" type="ORF">CK203_112064</name>
</gene>
<dbReference type="AlphaFoldDB" id="A0A438BLS6"/>
<comment type="caution">
    <text evidence="11">The sequence shown here is derived from an EMBL/GenBank/DDBJ whole genome shotgun (WGS) entry which is preliminary data.</text>
</comment>
<evidence type="ECO:0000256" key="4">
    <source>
        <dbReference type="ARBA" id="ARBA00022801"/>
    </source>
</evidence>
<keyword evidence="11" id="KW-0482">Metalloprotease</keyword>
<evidence type="ECO:0000259" key="9">
    <source>
        <dbReference type="Pfam" id="PF00004"/>
    </source>
</evidence>
<keyword evidence="5" id="KW-0067">ATP-binding</keyword>
<evidence type="ECO:0000256" key="7">
    <source>
        <dbReference type="ARBA" id="ARBA00023136"/>
    </source>
</evidence>
<keyword evidence="2" id="KW-0812">Transmembrane</keyword>
<feature type="region of interest" description="Disordered" evidence="8">
    <location>
        <begin position="467"/>
        <end position="522"/>
    </location>
</feature>
<dbReference type="Pfam" id="PF00004">
    <property type="entry name" value="AAA"/>
    <property type="match status" value="1"/>
</dbReference>
<dbReference type="FunFam" id="1.10.8.60:FF:000083">
    <property type="entry name" value="ATP-dependent zinc metalloprotease FtsH"/>
    <property type="match status" value="1"/>
</dbReference>
<evidence type="ECO:0000256" key="8">
    <source>
        <dbReference type="SAM" id="MobiDB-lite"/>
    </source>
</evidence>
<evidence type="ECO:0000256" key="1">
    <source>
        <dbReference type="ARBA" id="ARBA00022670"/>
    </source>
</evidence>
<dbReference type="PANTHER" id="PTHR23076:SF111">
    <property type="entry name" value="INACTIVE ATP-DEPENDENT ZINC METALLOPROTEASE FTSHI 1, CHLOROPLASTIC-RELATED"/>
    <property type="match status" value="1"/>
</dbReference>
<dbReference type="PANTHER" id="PTHR23076">
    <property type="entry name" value="METALLOPROTEASE M41 FTSH"/>
    <property type="match status" value="1"/>
</dbReference>
<dbReference type="GO" id="GO:0005524">
    <property type="term" value="F:ATP binding"/>
    <property type="evidence" value="ECO:0007669"/>
    <property type="project" value="UniProtKB-KW"/>
</dbReference>
<dbReference type="InterPro" id="IPR041569">
    <property type="entry name" value="AAA_lid_3"/>
</dbReference>
<dbReference type="GO" id="GO:0008237">
    <property type="term" value="F:metallopeptidase activity"/>
    <property type="evidence" value="ECO:0007669"/>
    <property type="project" value="UniProtKB-KW"/>
</dbReference>
<keyword evidence="4" id="KW-0378">Hydrolase</keyword>
<keyword evidence="3" id="KW-0547">Nucleotide-binding</keyword>
<dbReference type="GO" id="GO:0016887">
    <property type="term" value="F:ATP hydrolysis activity"/>
    <property type="evidence" value="ECO:0007669"/>
    <property type="project" value="InterPro"/>
</dbReference>
<feature type="domain" description="ATPase AAA-type core" evidence="9">
    <location>
        <begin position="54"/>
        <end position="108"/>
    </location>
</feature>
<evidence type="ECO:0000313" key="12">
    <source>
        <dbReference type="Proteomes" id="UP000288805"/>
    </source>
</evidence>
<evidence type="ECO:0000313" key="11">
    <source>
        <dbReference type="EMBL" id="RVW11903.1"/>
    </source>
</evidence>
<evidence type="ECO:0000256" key="2">
    <source>
        <dbReference type="ARBA" id="ARBA00022692"/>
    </source>
</evidence>
<dbReference type="Pfam" id="PF17862">
    <property type="entry name" value="AAA_lid_3"/>
    <property type="match status" value="1"/>
</dbReference>
<keyword evidence="6" id="KW-1133">Transmembrane helix</keyword>
<sequence length="636" mass="70527">MISPCRSTNLQLSSLMKLDALATRKIELKITIIFQFCVRRQGIFSESTDHLYNAATQERETTLNQLLIELDGFDTGKGVIFLGATNRMDLLDPALLRPGRFDRKIRIRPPNAKGRLDILKVHARKVKLAESVDLSTYAQNLPGWTGARLAQLLQEAALVAVRKGHEAILQSDVDEAVDRLTVGPKRVGIELGHQGQCRRATTEVGTAITSHLLRRYESAKVERCDRISVIPRGQLQFSVGRSGRLCREESSSRRLRVWEGGRKYRLECRSNVVGRYLLCSVRDVEAKRFCLVFPEGKGLVGGWFMLAQKLRALGITNQPTRNVEMGTSTSVKEDYRGKGKEKGKGVFPDAVRMETGVLGEALWVQVGERDLTSREEWAYEGGLSREKWKPPKGSVGESSRLPLHLWSREVFKSIGERCGGFIAVDEDTTFFSELQWARILQDQSGLKRRGGRGDSRASGSVRVVQNGKSELQARGTGEQFECGRGQGEAASAEAIEGRRPFAGDLGPSNSGSGPRKDKGQGFKRASLVPAEVEGGMEPELMAVQVEVAVELTPRGWRVTDEALMEEASRYYAGPSPLSELGHRGYSYSSSSSFWGNAEAIGASVERKGSWVVMRLEWGEIELRRLRRLEWTSAGLG</sequence>
<proteinExistence type="predicted"/>
<keyword evidence="7" id="KW-0472">Membrane</keyword>
<feature type="domain" description="AAA ATPase AAA+ lid" evidence="10">
    <location>
        <begin position="131"/>
        <end position="175"/>
    </location>
</feature>
<organism evidence="11 12">
    <name type="scientific">Vitis vinifera</name>
    <name type="common">Grape</name>
    <dbReference type="NCBI Taxonomy" id="29760"/>
    <lineage>
        <taxon>Eukaryota</taxon>
        <taxon>Viridiplantae</taxon>
        <taxon>Streptophyta</taxon>
        <taxon>Embryophyta</taxon>
        <taxon>Tracheophyta</taxon>
        <taxon>Spermatophyta</taxon>
        <taxon>Magnoliopsida</taxon>
        <taxon>eudicotyledons</taxon>
        <taxon>Gunneridae</taxon>
        <taxon>Pentapetalae</taxon>
        <taxon>rosids</taxon>
        <taxon>Vitales</taxon>
        <taxon>Vitaceae</taxon>
        <taxon>Viteae</taxon>
        <taxon>Vitis</taxon>
    </lineage>
</organism>
<reference evidence="11 12" key="1">
    <citation type="journal article" date="2018" name="PLoS Genet.">
        <title>Population sequencing reveals clonal diversity and ancestral inbreeding in the grapevine cultivar Chardonnay.</title>
        <authorList>
            <person name="Roach M.J."/>
            <person name="Johnson D.L."/>
            <person name="Bohlmann J."/>
            <person name="van Vuuren H.J."/>
            <person name="Jones S.J."/>
            <person name="Pretorius I.S."/>
            <person name="Schmidt S.A."/>
            <person name="Borneman A.R."/>
        </authorList>
    </citation>
    <scope>NUCLEOTIDE SEQUENCE [LARGE SCALE GENOMIC DNA]</scope>
    <source>
        <strain evidence="12">cv. Chardonnay</strain>
        <tissue evidence="11">Leaf</tissue>
    </source>
</reference>
<dbReference type="EMBL" id="QGNW01002728">
    <property type="protein sequence ID" value="RVW11903.1"/>
    <property type="molecule type" value="Genomic_DNA"/>
</dbReference>
<dbReference type="InterPro" id="IPR003959">
    <property type="entry name" value="ATPase_AAA_core"/>
</dbReference>
<keyword evidence="1 11" id="KW-0645">Protease</keyword>
<accession>A0A438BLS6</accession>
<dbReference type="Proteomes" id="UP000288805">
    <property type="component" value="Unassembled WGS sequence"/>
</dbReference>
<dbReference type="InterPro" id="IPR027417">
    <property type="entry name" value="P-loop_NTPase"/>
</dbReference>
<evidence type="ECO:0000256" key="5">
    <source>
        <dbReference type="ARBA" id="ARBA00022840"/>
    </source>
</evidence>
<dbReference type="SUPFAM" id="SSF52540">
    <property type="entry name" value="P-loop containing nucleoside triphosphate hydrolases"/>
    <property type="match status" value="1"/>
</dbReference>
<dbReference type="GO" id="GO:0006508">
    <property type="term" value="P:proteolysis"/>
    <property type="evidence" value="ECO:0007669"/>
    <property type="project" value="UniProtKB-KW"/>
</dbReference>
<protein>
    <submittedName>
        <fullName evidence="11">Putative inactive ATP-dependent zinc metalloprotease FTSHI 1, chloroplastic</fullName>
    </submittedName>
</protein>
<name>A0A438BLS6_VITVI</name>